<organism evidence="14 15">
    <name type="scientific">Phenylobacterium deserti</name>
    <dbReference type="NCBI Taxonomy" id="1914756"/>
    <lineage>
        <taxon>Bacteria</taxon>
        <taxon>Pseudomonadati</taxon>
        <taxon>Pseudomonadota</taxon>
        <taxon>Alphaproteobacteria</taxon>
        <taxon>Caulobacterales</taxon>
        <taxon>Caulobacteraceae</taxon>
        <taxon>Phenylobacterium</taxon>
    </lineage>
</organism>
<keyword evidence="8" id="KW-0460">Magnesium</keyword>
<dbReference type="Pfam" id="PF01544">
    <property type="entry name" value="CorA"/>
    <property type="match status" value="1"/>
</dbReference>
<name>A0A328AUU5_9CAUL</name>
<keyword evidence="4" id="KW-0813">Transport</keyword>
<evidence type="ECO:0000256" key="13">
    <source>
        <dbReference type="SAM" id="Phobius"/>
    </source>
</evidence>
<gene>
    <name evidence="14" type="ORF">DJ018_05870</name>
</gene>
<dbReference type="InterPro" id="IPR045861">
    <property type="entry name" value="CorA_cytoplasmic_dom"/>
</dbReference>
<evidence type="ECO:0000256" key="10">
    <source>
        <dbReference type="ARBA" id="ARBA00023065"/>
    </source>
</evidence>
<feature type="transmembrane region" description="Helical" evidence="13">
    <location>
        <begin position="291"/>
        <end position="311"/>
    </location>
</feature>
<dbReference type="InterPro" id="IPR045863">
    <property type="entry name" value="CorA_TM1_TM2"/>
</dbReference>
<keyword evidence="10" id="KW-0406">Ion transport</keyword>
<comment type="similarity">
    <text evidence="2">Belongs to the CorA metal ion transporter (MIT) (TC 1.A.35) family.</text>
</comment>
<feature type="transmembrane region" description="Helical" evidence="13">
    <location>
        <begin position="260"/>
        <end position="279"/>
    </location>
</feature>
<sequence>MLNILRRDAAECERHTPLDGWTPPEGSIWIDLKNPTREEELAVERALGLDIPTREEMAAIEPSSRLYQENGATFMTATLLARSDEGPTPAPVTFVLTKSVLATIRYDDLRAFTVFADRAPAAHVGSGTAALMGLLDAIVERLADIIEDTAAHVQNASTTIFRQRQTSGGFQPLLTELARAQSVTSTTRNTLVSLGRMLSFAGLAQEIAGDPECQAHLRTVQADVQSLTEHSAYQATHIAFLLDAALGLINIEQNSIIKWFSVYAVIFLPPTLLASIWGMNFHHMPELDWRFGYPVALGLMVIAAVVPLWWFRKRGWL</sequence>
<protein>
    <recommendedName>
        <fullName evidence="3">Magnesium transport protein CorA</fullName>
    </recommendedName>
</protein>
<dbReference type="CDD" id="cd12837">
    <property type="entry name" value="EcCorA-like_u1"/>
    <property type="match status" value="1"/>
</dbReference>
<keyword evidence="7 13" id="KW-0812">Transmembrane</keyword>
<evidence type="ECO:0000256" key="11">
    <source>
        <dbReference type="ARBA" id="ARBA00023136"/>
    </source>
</evidence>
<evidence type="ECO:0000256" key="5">
    <source>
        <dbReference type="ARBA" id="ARBA00022475"/>
    </source>
</evidence>
<evidence type="ECO:0000313" key="14">
    <source>
        <dbReference type="EMBL" id="RAK57466.1"/>
    </source>
</evidence>
<dbReference type="Proteomes" id="UP000249725">
    <property type="component" value="Unassembled WGS sequence"/>
</dbReference>
<keyword evidence="15" id="KW-1185">Reference proteome</keyword>
<dbReference type="PANTHER" id="PTHR47685">
    <property type="entry name" value="MAGNESIUM TRANSPORT PROTEIN CORA"/>
    <property type="match status" value="1"/>
</dbReference>
<dbReference type="PANTHER" id="PTHR47685:SF1">
    <property type="entry name" value="MAGNESIUM TRANSPORT PROTEIN CORA"/>
    <property type="match status" value="1"/>
</dbReference>
<dbReference type="EMBL" id="QFYR01000001">
    <property type="protein sequence ID" value="RAK57466.1"/>
    <property type="molecule type" value="Genomic_DNA"/>
</dbReference>
<keyword evidence="11 13" id="KW-0472">Membrane</keyword>
<evidence type="ECO:0000256" key="4">
    <source>
        <dbReference type="ARBA" id="ARBA00022448"/>
    </source>
</evidence>
<proteinExistence type="inferred from homology"/>
<evidence type="ECO:0000256" key="7">
    <source>
        <dbReference type="ARBA" id="ARBA00022692"/>
    </source>
</evidence>
<dbReference type="SUPFAM" id="SSF144083">
    <property type="entry name" value="Magnesium transport protein CorA, transmembrane region"/>
    <property type="match status" value="1"/>
</dbReference>
<keyword evidence="9 13" id="KW-1133">Transmembrane helix</keyword>
<keyword evidence="6" id="KW-0997">Cell inner membrane</keyword>
<evidence type="ECO:0000256" key="8">
    <source>
        <dbReference type="ARBA" id="ARBA00022842"/>
    </source>
</evidence>
<evidence type="ECO:0000256" key="12">
    <source>
        <dbReference type="ARBA" id="ARBA00034269"/>
    </source>
</evidence>
<evidence type="ECO:0000256" key="9">
    <source>
        <dbReference type="ARBA" id="ARBA00022989"/>
    </source>
</evidence>
<dbReference type="RefSeq" id="WP_111513918.1">
    <property type="nucleotide sequence ID" value="NZ_QFYR01000001.1"/>
</dbReference>
<comment type="catalytic activity">
    <reaction evidence="12">
        <text>Mg(2+)(in) = Mg(2+)(out)</text>
        <dbReference type="Rhea" id="RHEA:29827"/>
        <dbReference type="ChEBI" id="CHEBI:18420"/>
    </reaction>
</comment>
<dbReference type="InterPro" id="IPR002523">
    <property type="entry name" value="MgTranspt_CorA/ZnTranspt_ZntB"/>
</dbReference>
<reference evidence="15" key="1">
    <citation type="submission" date="2018-05" db="EMBL/GenBank/DDBJ databases">
        <authorList>
            <person name="Li X."/>
        </authorList>
    </citation>
    <scope>NUCLEOTIDE SEQUENCE [LARGE SCALE GENOMIC DNA]</scope>
    <source>
        <strain evidence="15">YIM 73061</strain>
    </source>
</reference>
<dbReference type="GO" id="GO:0015095">
    <property type="term" value="F:magnesium ion transmembrane transporter activity"/>
    <property type="evidence" value="ECO:0007669"/>
    <property type="project" value="TreeGrafter"/>
</dbReference>
<evidence type="ECO:0000256" key="3">
    <source>
        <dbReference type="ARBA" id="ARBA00019439"/>
    </source>
</evidence>
<dbReference type="GO" id="GO:0015087">
    <property type="term" value="F:cobalt ion transmembrane transporter activity"/>
    <property type="evidence" value="ECO:0007669"/>
    <property type="project" value="TreeGrafter"/>
</dbReference>
<evidence type="ECO:0000313" key="15">
    <source>
        <dbReference type="Proteomes" id="UP000249725"/>
    </source>
</evidence>
<evidence type="ECO:0000256" key="1">
    <source>
        <dbReference type="ARBA" id="ARBA00004429"/>
    </source>
</evidence>
<dbReference type="InterPro" id="IPR050829">
    <property type="entry name" value="CorA_MIT"/>
</dbReference>
<dbReference type="OrthoDB" id="9803416at2"/>
<dbReference type="GO" id="GO:0005886">
    <property type="term" value="C:plasma membrane"/>
    <property type="evidence" value="ECO:0007669"/>
    <property type="project" value="UniProtKB-SubCell"/>
</dbReference>
<evidence type="ECO:0000256" key="2">
    <source>
        <dbReference type="ARBA" id="ARBA00009765"/>
    </source>
</evidence>
<accession>A0A328AUU5</accession>
<keyword evidence="5" id="KW-1003">Cell membrane</keyword>
<comment type="subcellular location">
    <subcellularLocation>
        <location evidence="1">Cell inner membrane</location>
        <topology evidence="1">Multi-pass membrane protein</topology>
    </subcellularLocation>
</comment>
<evidence type="ECO:0000256" key="6">
    <source>
        <dbReference type="ARBA" id="ARBA00022519"/>
    </source>
</evidence>
<dbReference type="GO" id="GO:0015099">
    <property type="term" value="F:nickel cation transmembrane transporter activity"/>
    <property type="evidence" value="ECO:0007669"/>
    <property type="project" value="TreeGrafter"/>
</dbReference>
<dbReference type="SUPFAM" id="SSF143865">
    <property type="entry name" value="CorA soluble domain-like"/>
    <property type="match status" value="1"/>
</dbReference>
<dbReference type="Gene3D" id="3.30.460.20">
    <property type="entry name" value="CorA soluble domain-like"/>
    <property type="match status" value="1"/>
</dbReference>
<dbReference type="FunFam" id="1.20.58.340:FF:000001">
    <property type="entry name" value="Magnesium transport protein CorA"/>
    <property type="match status" value="1"/>
</dbReference>
<dbReference type="Gene3D" id="1.20.58.340">
    <property type="entry name" value="Magnesium transport protein CorA, transmembrane region"/>
    <property type="match status" value="2"/>
</dbReference>
<comment type="caution">
    <text evidence="14">The sequence shown here is derived from an EMBL/GenBank/DDBJ whole genome shotgun (WGS) entry which is preliminary data.</text>
</comment>
<dbReference type="AlphaFoldDB" id="A0A328AUU5"/>